<dbReference type="GO" id="GO:0003935">
    <property type="term" value="F:GTP cyclohydrolase II activity"/>
    <property type="evidence" value="ECO:0007669"/>
    <property type="project" value="InterPro"/>
</dbReference>
<dbReference type="AlphaFoldDB" id="A0A8K0JCF4"/>
<dbReference type="EMBL" id="SRPY01000129">
    <property type="protein sequence ID" value="KAG5928244.1"/>
    <property type="molecule type" value="Genomic_DNA"/>
</dbReference>
<dbReference type="Gene3D" id="3.40.50.10990">
    <property type="entry name" value="GTP cyclohydrolase II"/>
    <property type="match status" value="1"/>
</dbReference>
<evidence type="ECO:0000256" key="4">
    <source>
        <dbReference type="ARBA" id="ARBA00023134"/>
    </source>
</evidence>
<feature type="domain" description="GTP cyclohydrolase N-terminal" evidence="6">
    <location>
        <begin position="95"/>
        <end position="242"/>
    </location>
</feature>
<evidence type="ECO:0000256" key="2">
    <source>
        <dbReference type="ARBA" id="ARBA00022741"/>
    </source>
</evidence>
<feature type="domain" description="GTP cyclohydrolase II" evidence="5">
    <location>
        <begin position="283"/>
        <end position="412"/>
    </location>
</feature>
<dbReference type="InterPro" id="IPR022163">
    <property type="entry name" value="GTP_CH_N"/>
</dbReference>
<reference evidence="7" key="1">
    <citation type="journal article" date="2020" name="bioRxiv">
        <title>Whole genome comparisons of ergot fungi reveals the divergence and evolution of species within the genus Claviceps are the result of varying mechanisms driving genome evolution and host range expansion.</title>
        <authorList>
            <person name="Wyka S.A."/>
            <person name="Mondo S.J."/>
            <person name="Liu M."/>
            <person name="Dettman J."/>
            <person name="Nalam V."/>
            <person name="Broders K.D."/>
        </authorList>
    </citation>
    <scope>NUCLEOTIDE SEQUENCE</scope>
    <source>
        <strain evidence="7">CCC 489</strain>
    </source>
</reference>
<evidence type="ECO:0000259" key="6">
    <source>
        <dbReference type="Pfam" id="PF12471"/>
    </source>
</evidence>
<dbReference type="InterPro" id="IPR032677">
    <property type="entry name" value="GTP_cyclohydro_II"/>
</dbReference>
<dbReference type="Pfam" id="PF00925">
    <property type="entry name" value="GTP_cyclohydro2"/>
    <property type="match status" value="1"/>
</dbReference>
<organism evidence="7 8">
    <name type="scientific">Claviceps africana</name>
    <dbReference type="NCBI Taxonomy" id="83212"/>
    <lineage>
        <taxon>Eukaryota</taxon>
        <taxon>Fungi</taxon>
        <taxon>Dikarya</taxon>
        <taxon>Ascomycota</taxon>
        <taxon>Pezizomycotina</taxon>
        <taxon>Sordariomycetes</taxon>
        <taxon>Hypocreomycetidae</taxon>
        <taxon>Hypocreales</taxon>
        <taxon>Clavicipitaceae</taxon>
        <taxon>Claviceps</taxon>
    </lineage>
</organism>
<dbReference type="Pfam" id="PF12471">
    <property type="entry name" value="GTP_CH_N"/>
    <property type="match status" value="1"/>
</dbReference>
<evidence type="ECO:0000259" key="5">
    <source>
        <dbReference type="Pfam" id="PF00925"/>
    </source>
</evidence>
<accession>A0A8K0JCF4</accession>
<keyword evidence="2" id="KW-0547">Nucleotide-binding</keyword>
<dbReference type="GO" id="GO:0009231">
    <property type="term" value="P:riboflavin biosynthetic process"/>
    <property type="evidence" value="ECO:0007669"/>
    <property type="project" value="InterPro"/>
</dbReference>
<dbReference type="OrthoDB" id="57939at2759"/>
<dbReference type="SUPFAM" id="SSF142695">
    <property type="entry name" value="RibA-like"/>
    <property type="match status" value="1"/>
</dbReference>
<proteinExistence type="inferred from homology"/>
<dbReference type="InterPro" id="IPR000926">
    <property type="entry name" value="RibA"/>
</dbReference>
<dbReference type="Proteomes" id="UP000811619">
    <property type="component" value="Unassembled WGS sequence"/>
</dbReference>
<keyword evidence="4" id="KW-0342">GTP-binding</keyword>
<dbReference type="PANTHER" id="PTHR47259">
    <property type="match status" value="1"/>
</dbReference>
<comment type="similarity">
    <text evidence="1">Belongs to the GTP cyclohydrolase II family.</text>
</comment>
<sequence length="457" mass="50690">MAADPPNSTILDALREIQQSQTQLLASVEVLTERVNAQESIVASQAPAVVDLPDFGASCAISTSEAIYDDSKERKAAVLSSVPAPISRPHSLSRIVLTGGSYAIYYALAVASKELNTDHRPDFTNTEPAAQIGPFPHWGDSRKIVAMDPWGHLTPWIFRDVMKKEQVDLRPTIAITKAHMRLPELEESVKSGRLVPDGKVCLNELGELAVTKFAVEPVWYLPGVAERFGIDEGTLRRSLFEHTGGSFPELITRGDIKVFLPPIGGLTVYCFGDPEKMSDEHVRLSLRIHDECNGSDVFGSDICTCRPYLIFGIEEAVKEAQNGGSGVVIYFRKEGRALAEVVYNARKRGEDRASDYFMRTENIAGVKDMRFQALMPDILHWLGIKKIDRMLSMSNMKHDAIVEQGIPIFERVELPEELIPADSRVEIDAKISAGYFTAGARLTTEELQSVQGRMWEE</sequence>
<evidence type="ECO:0000313" key="7">
    <source>
        <dbReference type="EMBL" id="KAG5928244.1"/>
    </source>
</evidence>
<protein>
    <submittedName>
        <fullName evidence="7">Uracil-regulated protein 1</fullName>
    </submittedName>
</protein>
<dbReference type="CDD" id="cd00641">
    <property type="entry name" value="GTP_cyclohydro2"/>
    <property type="match status" value="1"/>
</dbReference>
<dbReference type="GO" id="GO:0005525">
    <property type="term" value="F:GTP binding"/>
    <property type="evidence" value="ECO:0007669"/>
    <property type="project" value="UniProtKB-KW"/>
</dbReference>
<dbReference type="PANTHER" id="PTHR47259:SF2">
    <property type="entry name" value="URACIL-REGULATED PROTEIN 1"/>
    <property type="match status" value="1"/>
</dbReference>
<name>A0A8K0JCF4_9HYPO</name>
<evidence type="ECO:0000256" key="1">
    <source>
        <dbReference type="ARBA" id="ARBA00008131"/>
    </source>
</evidence>
<gene>
    <name evidence="7" type="primary">URG1</name>
    <name evidence="7" type="ORF">E4U42_001000</name>
</gene>
<evidence type="ECO:0000256" key="3">
    <source>
        <dbReference type="ARBA" id="ARBA00022801"/>
    </source>
</evidence>
<keyword evidence="8" id="KW-1185">Reference proteome</keyword>
<keyword evidence="3" id="KW-0378">Hydrolase</keyword>
<comment type="caution">
    <text evidence="7">The sequence shown here is derived from an EMBL/GenBank/DDBJ whole genome shotgun (WGS) entry which is preliminary data.</text>
</comment>
<evidence type="ECO:0000313" key="8">
    <source>
        <dbReference type="Proteomes" id="UP000811619"/>
    </source>
</evidence>
<dbReference type="InterPro" id="IPR036144">
    <property type="entry name" value="RibA-like_sf"/>
</dbReference>
<dbReference type="NCBIfam" id="NF005536">
    <property type="entry name" value="PRK07198.1"/>
    <property type="match status" value="1"/>
</dbReference>